<feature type="transmembrane region" description="Helical" evidence="6">
    <location>
        <begin position="96"/>
        <end position="117"/>
    </location>
</feature>
<name>A0A7I4YU67_HAECO</name>
<accession>A0A7I4YU67</accession>
<keyword evidence="5 6" id="KW-0472">Membrane</keyword>
<dbReference type="OrthoDB" id="5793097at2759"/>
<reference evidence="8" key="1">
    <citation type="submission" date="2020-12" db="UniProtKB">
        <authorList>
            <consortium name="WormBaseParasite"/>
        </authorList>
    </citation>
    <scope>IDENTIFICATION</scope>
    <source>
        <strain evidence="8">MHco3</strain>
    </source>
</reference>
<dbReference type="GO" id="GO:0016020">
    <property type="term" value="C:membrane"/>
    <property type="evidence" value="ECO:0007669"/>
    <property type="project" value="UniProtKB-SubCell"/>
</dbReference>
<proteinExistence type="inferred from homology"/>
<evidence type="ECO:0000256" key="4">
    <source>
        <dbReference type="ARBA" id="ARBA00022989"/>
    </source>
</evidence>
<keyword evidence="4 6" id="KW-1133">Transmembrane helix</keyword>
<comment type="similarity">
    <text evidence="2">Belongs to the nematode receptor-like protein srd family.</text>
</comment>
<evidence type="ECO:0000256" key="6">
    <source>
        <dbReference type="SAM" id="Phobius"/>
    </source>
</evidence>
<dbReference type="WBParaSite" id="HCON_00140955-00001">
    <property type="protein sequence ID" value="HCON_00140955-00001"/>
    <property type="gene ID" value="HCON_00140955"/>
</dbReference>
<evidence type="ECO:0000256" key="3">
    <source>
        <dbReference type="ARBA" id="ARBA00022692"/>
    </source>
</evidence>
<dbReference type="InterPro" id="IPR050920">
    <property type="entry name" value="Nematode_rcpt-like_delta"/>
</dbReference>
<evidence type="ECO:0000256" key="5">
    <source>
        <dbReference type="ARBA" id="ARBA00023136"/>
    </source>
</evidence>
<evidence type="ECO:0000313" key="7">
    <source>
        <dbReference type="Proteomes" id="UP000025227"/>
    </source>
</evidence>
<dbReference type="PANTHER" id="PTHR22945">
    <property type="entry name" value="SERPENTINE RECEPTOR, CLASS D DELTA"/>
    <property type="match status" value="1"/>
</dbReference>
<sequence length="327" mass="36945">EMDLICLGSILIHTLSNSFGIICNALLIFLVLKKIPQQLKTYSILIFNFALCDLFACSAAVLLQERVTSGGKQIYFIFHGPCRLVGSEFCFVIHSFALHCYAHTLWSLLLSFSYRFYVLMRTPSNNSVVVAIILVMYLPSLLQFISYCFANEKEAELKVLIEENFGYDVRSECVGGIKNILSWSSLPTTLHMTLPATPIYIAIHVIRKLTISLLDMGLVMSENSRRIHSQLLQALTVQACLPVFVVLAAILYAIEQLDIIRHPLLEYSCFILVGVIPVLSPLTSFLFIRPYNIWIQETLLRRHKLSTTMKVSTVASSARRSDLNIML</sequence>
<feature type="transmembrane region" description="Helical" evidence="6">
    <location>
        <begin position="12"/>
        <end position="32"/>
    </location>
</feature>
<dbReference type="InterPro" id="IPR019421">
    <property type="entry name" value="7TM_GPCR_serpentine_rcpt_Srd"/>
</dbReference>
<feature type="transmembrane region" description="Helical" evidence="6">
    <location>
        <begin position="199"/>
        <end position="219"/>
    </location>
</feature>
<feature type="transmembrane region" description="Helical" evidence="6">
    <location>
        <begin position="44"/>
        <end position="63"/>
    </location>
</feature>
<evidence type="ECO:0000256" key="2">
    <source>
        <dbReference type="ARBA" id="ARBA00009166"/>
    </source>
</evidence>
<dbReference type="PANTHER" id="PTHR22945:SF90">
    <property type="entry name" value="G_PROTEIN_RECEP_F1_2 DOMAIN-CONTAINING PROTEIN"/>
    <property type="match status" value="1"/>
</dbReference>
<evidence type="ECO:0000313" key="8">
    <source>
        <dbReference type="WBParaSite" id="HCON_00140955-00001"/>
    </source>
</evidence>
<feature type="transmembrane region" description="Helical" evidence="6">
    <location>
        <begin position="129"/>
        <end position="150"/>
    </location>
</feature>
<comment type="subcellular location">
    <subcellularLocation>
        <location evidence="1">Membrane</location>
        <topology evidence="1">Multi-pass membrane protein</topology>
    </subcellularLocation>
</comment>
<organism evidence="7 8">
    <name type="scientific">Haemonchus contortus</name>
    <name type="common">Barber pole worm</name>
    <dbReference type="NCBI Taxonomy" id="6289"/>
    <lineage>
        <taxon>Eukaryota</taxon>
        <taxon>Metazoa</taxon>
        <taxon>Ecdysozoa</taxon>
        <taxon>Nematoda</taxon>
        <taxon>Chromadorea</taxon>
        <taxon>Rhabditida</taxon>
        <taxon>Rhabditina</taxon>
        <taxon>Rhabditomorpha</taxon>
        <taxon>Strongyloidea</taxon>
        <taxon>Trichostrongylidae</taxon>
        <taxon>Haemonchus</taxon>
    </lineage>
</organism>
<protein>
    <submittedName>
        <fullName evidence="8">G_PROTEIN_RECEP_F1_2 domain-containing protein</fullName>
    </submittedName>
</protein>
<evidence type="ECO:0000256" key="1">
    <source>
        <dbReference type="ARBA" id="ARBA00004141"/>
    </source>
</evidence>
<dbReference type="OMA" id="CHAMAHS"/>
<dbReference type="Proteomes" id="UP000025227">
    <property type="component" value="Unplaced"/>
</dbReference>
<keyword evidence="3 6" id="KW-0812">Transmembrane</keyword>
<dbReference type="AlphaFoldDB" id="A0A7I4YU67"/>
<dbReference type="Pfam" id="PF10317">
    <property type="entry name" value="7TM_GPCR_Srd"/>
    <property type="match status" value="1"/>
</dbReference>
<feature type="transmembrane region" description="Helical" evidence="6">
    <location>
        <begin position="265"/>
        <end position="288"/>
    </location>
</feature>
<feature type="transmembrane region" description="Helical" evidence="6">
    <location>
        <begin position="231"/>
        <end position="253"/>
    </location>
</feature>
<keyword evidence="7" id="KW-1185">Reference proteome</keyword>
<dbReference type="SUPFAM" id="SSF81321">
    <property type="entry name" value="Family A G protein-coupled receptor-like"/>
    <property type="match status" value="1"/>
</dbReference>